<keyword evidence="4 5" id="KW-0472">Membrane</keyword>
<dbReference type="EMBL" id="BSFK01000010">
    <property type="protein sequence ID" value="GLK76903.1"/>
    <property type="molecule type" value="Genomic_DNA"/>
</dbReference>
<dbReference type="InterPro" id="IPR002810">
    <property type="entry name" value="NfeD-like_C"/>
</dbReference>
<feature type="transmembrane region" description="Helical" evidence="5">
    <location>
        <begin position="58"/>
        <end position="75"/>
    </location>
</feature>
<sequence>MIAGVVAALGGWAWVVLVLALLSAELIIPGTVLLWLGMAALAVGGLSLLAAPGWQAELIVFAVLALAAAVGWWLYGRPDNAASSDRPMLNRRAQRHVGKALTLDEPIARGEGRVRIDDSVWRVRGPDLPAGARVTVIAADGATLVVEKAAD</sequence>
<evidence type="ECO:0000256" key="5">
    <source>
        <dbReference type="SAM" id="Phobius"/>
    </source>
</evidence>
<dbReference type="AlphaFoldDB" id="A0A9W6N422"/>
<comment type="caution">
    <text evidence="7">The sequence shown here is derived from an EMBL/GenBank/DDBJ whole genome shotgun (WGS) entry which is preliminary data.</text>
</comment>
<organism evidence="7 8">
    <name type="scientific">Methylopila jiangsuensis</name>
    <dbReference type="NCBI Taxonomy" id="586230"/>
    <lineage>
        <taxon>Bacteria</taxon>
        <taxon>Pseudomonadati</taxon>
        <taxon>Pseudomonadota</taxon>
        <taxon>Alphaproteobacteria</taxon>
        <taxon>Hyphomicrobiales</taxon>
        <taxon>Methylopilaceae</taxon>
        <taxon>Methylopila</taxon>
    </lineage>
</organism>
<evidence type="ECO:0000256" key="3">
    <source>
        <dbReference type="ARBA" id="ARBA00022989"/>
    </source>
</evidence>
<evidence type="ECO:0000256" key="4">
    <source>
        <dbReference type="ARBA" id="ARBA00023136"/>
    </source>
</evidence>
<protein>
    <submittedName>
        <fullName evidence="7">Membrane protein</fullName>
    </submittedName>
</protein>
<feature type="domain" description="NfeD-like C-terminal" evidence="6">
    <location>
        <begin position="94"/>
        <end position="148"/>
    </location>
</feature>
<dbReference type="Proteomes" id="UP001143364">
    <property type="component" value="Unassembled WGS sequence"/>
</dbReference>
<dbReference type="RefSeq" id="WP_271204756.1">
    <property type="nucleotide sequence ID" value="NZ_BSFK01000010.1"/>
</dbReference>
<accession>A0A9W6N422</accession>
<evidence type="ECO:0000313" key="8">
    <source>
        <dbReference type="Proteomes" id="UP001143364"/>
    </source>
</evidence>
<proteinExistence type="predicted"/>
<keyword evidence="3 5" id="KW-1133">Transmembrane helix</keyword>
<dbReference type="InterPro" id="IPR052165">
    <property type="entry name" value="Membrane_assoc_protease"/>
</dbReference>
<gene>
    <name evidence="7" type="ORF">GCM10008171_21570</name>
</gene>
<name>A0A9W6N422_9HYPH</name>
<dbReference type="PANTHER" id="PTHR33507:SF3">
    <property type="entry name" value="INNER MEMBRANE PROTEIN YBBJ"/>
    <property type="match status" value="1"/>
</dbReference>
<dbReference type="Pfam" id="PF01957">
    <property type="entry name" value="NfeD"/>
    <property type="match status" value="1"/>
</dbReference>
<comment type="subcellular location">
    <subcellularLocation>
        <location evidence="1">Membrane</location>
        <topology evidence="1">Multi-pass membrane protein</topology>
    </subcellularLocation>
</comment>
<dbReference type="GO" id="GO:0005886">
    <property type="term" value="C:plasma membrane"/>
    <property type="evidence" value="ECO:0007669"/>
    <property type="project" value="TreeGrafter"/>
</dbReference>
<keyword evidence="2 5" id="KW-0812">Transmembrane</keyword>
<evidence type="ECO:0000256" key="2">
    <source>
        <dbReference type="ARBA" id="ARBA00022692"/>
    </source>
</evidence>
<evidence type="ECO:0000256" key="1">
    <source>
        <dbReference type="ARBA" id="ARBA00004141"/>
    </source>
</evidence>
<dbReference type="PANTHER" id="PTHR33507">
    <property type="entry name" value="INNER MEMBRANE PROTEIN YBBJ"/>
    <property type="match status" value="1"/>
</dbReference>
<evidence type="ECO:0000313" key="7">
    <source>
        <dbReference type="EMBL" id="GLK76903.1"/>
    </source>
</evidence>
<dbReference type="InterPro" id="IPR012340">
    <property type="entry name" value="NA-bd_OB-fold"/>
</dbReference>
<dbReference type="Gene3D" id="2.40.50.140">
    <property type="entry name" value="Nucleic acid-binding proteins"/>
    <property type="match status" value="1"/>
</dbReference>
<feature type="transmembrane region" description="Helical" evidence="5">
    <location>
        <begin position="34"/>
        <end position="51"/>
    </location>
</feature>
<reference evidence="7" key="1">
    <citation type="journal article" date="2014" name="Int. J. Syst. Evol. Microbiol.">
        <title>Complete genome sequence of Corynebacterium casei LMG S-19264T (=DSM 44701T), isolated from a smear-ripened cheese.</title>
        <authorList>
            <consortium name="US DOE Joint Genome Institute (JGI-PGF)"/>
            <person name="Walter F."/>
            <person name="Albersmeier A."/>
            <person name="Kalinowski J."/>
            <person name="Ruckert C."/>
        </authorList>
    </citation>
    <scope>NUCLEOTIDE SEQUENCE</scope>
    <source>
        <strain evidence="7">VKM B-2555</strain>
    </source>
</reference>
<keyword evidence="8" id="KW-1185">Reference proteome</keyword>
<reference evidence="7" key="2">
    <citation type="submission" date="2023-01" db="EMBL/GenBank/DDBJ databases">
        <authorList>
            <person name="Sun Q."/>
            <person name="Evtushenko L."/>
        </authorList>
    </citation>
    <scope>NUCLEOTIDE SEQUENCE</scope>
    <source>
        <strain evidence="7">VKM B-2555</strain>
    </source>
</reference>
<evidence type="ECO:0000259" key="6">
    <source>
        <dbReference type="Pfam" id="PF01957"/>
    </source>
</evidence>